<dbReference type="RefSeq" id="WP_214506548.1">
    <property type="nucleotide sequence ID" value="NZ_JAHEPS010000002.1"/>
</dbReference>
<dbReference type="PANTHER" id="PTHR11851">
    <property type="entry name" value="METALLOPROTEASE"/>
    <property type="match status" value="1"/>
</dbReference>
<protein>
    <submittedName>
        <fullName evidence="5">Insulinase family protein</fullName>
    </submittedName>
</protein>
<keyword evidence="3" id="KW-0732">Signal</keyword>
<feature type="domain" description="Peptidase M16 N-terminal" evidence="4">
    <location>
        <begin position="72"/>
        <end position="204"/>
    </location>
</feature>
<dbReference type="SUPFAM" id="SSF63411">
    <property type="entry name" value="LuxS/MPP-like metallohydrolase"/>
    <property type="match status" value="2"/>
</dbReference>
<feature type="chain" id="PRO_5045953926" evidence="3">
    <location>
        <begin position="30"/>
        <end position="544"/>
    </location>
</feature>
<reference evidence="5 6" key="1">
    <citation type="submission" date="2021-05" db="EMBL/GenBank/DDBJ databases">
        <title>Shewanella sp. JM162201.</title>
        <authorList>
            <person name="Xu S."/>
            <person name="Li A."/>
        </authorList>
    </citation>
    <scope>NUCLEOTIDE SEQUENCE [LARGE SCALE GENOMIC DNA]</scope>
    <source>
        <strain evidence="5 6">JM162201</strain>
    </source>
</reference>
<dbReference type="InterPro" id="IPR011765">
    <property type="entry name" value="Pept_M16_N"/>
</dbReference>
<gene>
    <name evidence="5" type="ORF">KJI95_07430</name>
</gene>
<proteinExistence type="inferred from homology"/>
<evidence type="ECO:0000259" key="4">
    <source>
        <dbReference type="Pfam" id="PF00675"/>
    </source>
</evidence>
<evidence type="ECO:0000313" key="5">
    <source>
        <dbReference type="EMBL" id="MBT1444356.1"/>
    </source>
</evidence>
<organism evidence="5 6">
    <name type="scientific">Shewanella jiangmenensis</name>
    <dbReference type="NCBI Taxonomy" id="2837387"/>
    <lineage>
        <taxon>Bacteria</taxon>
        <taxon>Pseudomonadati</taxon>
        <taxon>Pseudomonadota</taxon>
        <taxon>Gammaproteobacteria</taxon>
        <taxon>Alteromonadales</taxon>
        <taxon>Shewanellaceae</taxon>
        <taxon>Shewanella</taxon>
    </lineage>
</organism>
<dbReference type="InterPro" id="IPR011249">
    <property type="entry name" value="Metalloenz_LuxS/M16"/>
</dbReference>
<feature type="signal peptide" evidence="3">
    <location>
        <begin position="1"/>
        <end position="29"/>
    </location>
</feature>
<comment type="similarity">
    <text evidence="1">Belongs to the peptidase M16 family.</text>
</comment>
<feature type="compositionally biased region" description="Pro residues" evidence="2">
    <location>
        <begin position="310"/>
        <end position="320"/>
    </location>
</feature>
<dbReference type="EMBL" id="JAHEPS010000002">
    <property type="protein sequence ID" value="MBT1444356.1"/>
    <property type="molecule type" value="Genomic_DNA"/>
</dbReference>
<dbReference type="InterPro" id="IPR050361">
    <property type="entry name" value="MPP/UQCRC_Complex"/>
</dbReference>
<evidence type="ECO:0000256" key="1">
    <source>
        <dbReference type="ARBA" id="ARBA00007261"/>
    </source>
</evidence>
<dbReference type="PANTHER" id="PTHR11851:SF49">
    <property type="entry name" value="MITOCHONDRIAL-PROCESSING PEPTIDASE SUBUNIT ALPHA"/>
    <property type="match status" value="1"/>
</dbReference>
<accession>A0ABS5V3G2</accession>
<evidence type="ECO:0000256" key="2">
    <source>
        <dbReference type="SAM" id="MobiDB-lite"/>
    </source>
</evidence>
<evidence type="ECO:0000313" key="6">
    <source>
        <dbReference type="Proteomes" id="UP001195903"/>
    </source>
</evidence>
<dbReference type="Gene3D" id="3.30.830.10">
    <property type="entry name" value="Metalloenzyme, LuxS/M16 peptidase-like"/>
    <property type="match status" value="2"/>
</dbReference>
<evidence type="ECO:0000256" key="3">
    <source>
        <dbReference type="SAM" id="SignalP"/>
    </source>
</evidence>
<sequence>MTTAFGRRFSSISAAVVITALMLIPDAGASAEASFTACGPDAERLYKLDAAVRPLGLDNGITLYLLPRADSQTITLASRFEVGSRHEQRGETGWAHLFEHLLFKGSALAPGDNYSQLMNAMGGSFNATTSFDDTRYYSRFPAEGLEFVLALERDRFERPELSTESLANQQKTVLAEMAQTIDNQPYFRAAMEYLLKQAKDTPYQHAIIGSREDIEAATPTSLMAFHRRHYQPSNLTMALVGKMDTGQLEIGKPAAGTQETSIENKSVDTAPDTAELVKRYFGNWQGNGHSIGHSIGHDSWNGSEPQLPHAAPPVGTPVPYSPEQGGSPEEAFSPVKASHGSISDSRAPWPGLLLAWHTVGKTHPDAAAIRLLELHLFQRIASGLERAGISGDQTLLTQSLPLDMAQHGMTNLVLVPRARVSLNTLADGINGLIDDAAQQRLGDEALCQLKALWLNRYLEELDDDGYAAQHLSAIAPLDASAPFAAPWQRINAVTAADLNRVAARYFEGKTVRLDLLPAWYSSAAKGLLEWLPAGWADGLEELAL</sequence>
<comment type="caution">
    <text evidence="5">The sequence shown here is derived from an EMBL/GenBank/DDBJ whole genome shotgun (WGS) entry which is preliminary data.</text>
</comment>
<dbReference type="Pfam" id="PF00675">
    <property type="entry name" value="Peptidase_M16"/>
    <property type="match status" value="1"/>
</dbReference>
<feature type="region of interest" description="Disordered" evidence="2">
    <location>
        <begin position="297"/>
        <end position="343"/>
    </location>
</feature>
<keyword evidence="6" id="KW-1185">Reference proteome</keyword>
<name>A0ABS5V3G2_9GAMM</name>
<dbReference type="Proteomes" id="UP001195903">
    <property type="component" value="Unassembled WGS sequence"/>
</dbReference>